<accession>A0A7I8DR41</accession>
<feature type="compositionally biased region" description="Low complexity" evidence="1">
    <location>
        <begin position="36"/>
        <end position="54"/>
    </location>
</feature>
<protein>
    <recommendedName>
        <fullName evidence="4">PepSY domain-containing protein</fullName>
    </recommendedName>
</protein>
<proteinExistence type="predicted"/>
<feature type="region of interest" description="Disordered" evidence="1">
    <location>
        <begin position="29"/>
        <end position="93"/>
    </location>
</feature>
<dbReference type="EMBL" id="AP023368">
    <property type="protein sequence ID" value="BCK00891.1"/>
    <property type="molecule type" value="Genomic_DNA"/>
</dbReference>
<dbReference type="RefSeq" id="WP_185256517.1">
    <property type="nucleotide sequence ID" value="NZ_AP023368.1"/>
</dbReference>
<reference evidence="2 3" key="1">
    <citation type="submission" date="2020-08" db="EMBL/GenBank/DDBJ databases">
        <title>Draft genome sequencing of an Anaerocolumna strain isolated from anoxic soil subjected to BSD treatment.</title>
        <authorList>
            <person name="Uek A."/>
            <person name="Tonouchi A."/>
        </authorList>
    </citation>
    <scope>NUCLEOTIDE SEQUENCE [LARGE SCALE GENOMIC DNA]</scope>
    <source>
        <strain evidence="2 3">CTTW</strain>
    </source>
</reference>
<evidence type="ECO:0008006" key="4">
    <source>
        <dbReference type="Google" id="ProtNLM"/>
    </source>
</evidence>
<keyword evidence="3" id="KW-1185">Reference proteome</keyword>
<evidence type="ECO:0000313" key="2">
    <source>
        <dbReference type="EMBL" id="BCK00891.1"/>
    </source>
</evidence>
<dbReference type="PROSITE" id="PS51257">
    <property type="entry name" value="PROKAR_LIPOPROTEIN"/>
    <property type="match status" value="1"/>
</dbReference>
<reference evidence="2 3" key="2">
    <citation type="submission" date="2020-08" db="EMBL/GenBank/DDBJ databases">
        <authorList>
            <person name="Ueki A."/>
            <person name="Tonouchi A."/>
        </authorList>
    </citation>
    <scope>NUCLEOTIDE SEQUENCE [LARGE SCALE GENOMIC DNA]</scope>
    <source>
        <strain evidence="2 3">CTTW</strain>
    </source>
</reference>
<evidence type="ECO:0000313" key="3">
    <source>
        <dbReference type="Proteomes" id="UP000515703"/>
    </source>
</evidence>
<dbReference type="Proteomes" id="UP000515703">
    <property type="component" value="Chromosome"/>
</dbReference>
<dbReference type="KEGG" id="acht:bsdcttw_39310"/>
<sequence>MRLRRITLLFGIVMMIAFISACHKKDKNEPADIELTPSPTITVTPEVTTPVEPTGNPSPTVTEEDGKEPDSEVENEEELENEEADGVELTEEEAADSIRKALVDDSYTYELLDDHLNVNDKLYYIFQISNEGKVALPNIIVDKVSGKVMCYGSDGKTSSITEHSLYHKSEASQSEEKSVKKNEITKEEALKLLEKIPAKTLGLPKALTEYTVIYDDWITNVKGVDCYGINVYEKGDLKDTFAGAYYVATDGSKIYQYDVVKDKTINITK</sequence>
<evidence type="ECO:0000256" key="1">
    <source>
        <dbReference type="SAM" id="MobiDB-lite"/>
    </source>
</evidence>
<dbReference type="AlphaFoldDB" id="A0A7I8DR41"/>
<name>A0A7I8DR41_9FIRM</name>
<organism evidence="2 3">
    <name type="scientific">Anaerocolumna chitinilytica</name>
    <dbReference type="NCBI Taxonomy" id="1727145"/>
    <lineage>
        <taxon>Bacteria</taxon>
        <taxon>Bacillati</taxon>
        <taxon>Bacillota</taxon>
        <taxon>Clostridia</taxon>
        <taxon>Lachnospirales</taxon>
        <taxon>Lachnospiraceae</taxon>
        <taxon>Anaerocolumna</taxon>
    </lineage>
</organism>
<feature type="compositionally biased region" description="Acidic residues" evidence="1">
    <location>
        <begin position="62"/>
        <end position="93"/>
    </location>
</feature>
<gene>
    <name evidence="2" type="ORF">bsdcttw_39310</name>
</gene>